<feature type="non-terminal residue" evidence="2">
    <location>
        <position position="1"/>
    </location>
</feature>
<comment type="caution">
    <text evidence="2">The sequence shown here is derived from an EMBL/GenBank/DDBJ whole genome shotgun (WGS) entry which is preliminary data.</text>
</comment>
<reference evidence="2 3" key="1">
    <citation type="journal article" date="2018" name="Cell">
        <title>The Chara Genome: Secondary Complexity and Implications for Plant Terrestrialization.</title>
        <authorList>
            <person name="Nishiyama T."/>
            <person name="Sakayama H."/>
            <person name="Vries J.D."/>
            <person name="Buschmann H."/>
            <person name="Saint-Marcoux D."/>
            <person name="Ullrich K.K."/>
            <person name="Haas F.B."/>
            <person name="Vanderstraeten L."/>
            <person name="Becker D."/>
            <person name="Lang D."/>
            <person name="Vosolsobe S."/>
            <person name="Rombauts S."/>
            <person name="Wilhelmsson P.K.I."/>
            <person name="Janitza P."/>
            <person name="Kern R."/>
            <person name="Heyl A."/>
            <person name="Rumpler F."/>
            <person name="Villalobos L.I.A.C."/>
            <person name="Clay J.M."/>
            <person name="Skokan R."/>
            <person name="Toyoda A."/>
            <person name="Suzuki Y."/>
            <person name="Kagoshima H."/>
            <person name="Schijlen E."/>
            <person name="Tajeshwar N."/>
            <person name="Catarino B."/>
            <person name="Hetherington A.J."/>
            <person name="Saltykova A."/>
            <person name="Bonnot C."/>
            <person name="Breuninger H."/>
            <person name="Symeonidi A."/>
            <person name="Radhakrishnan G.V."/>
            <person name="Van Nieuwerburgh F."/>
            <person name="Deforce D."/>
            <person name="Chang C."/>
            <person name="Karol K.G."/>
            <person name="Hedrich R."/>
            <person name="Ulvskov P."/>
            <person name="Glockner G."/>
            <person name="Delwiche C.F."/>
            <person name="Petrasek J."/>
            <person name="Van de Peer Y."/>
            <person name="Friml J."/>
            <person name="Beilby M."/>
            <person name="Dolan L."/>
            <person name="Kohara Y."/>
            <person name="Sugano S."/>
            <person name="Fujiyama A."/>
            <person name="Delaux P.-M."/>
            <person name="Quint M."/>
            <person name="TheiBen G."/>
            <person name="Hagemann M."/>
            <person name="Harholt J."/>
            <person name="Dunand C."/>
            <person name="Zachgo S."/>
            <person name="Langdale J."/>
            <person name="Maumus F."/>
            <person name="Straeten D.V.D."/>
            <person name="Gould S.B."/>
            <person name="Rensing S.A."/>
        </authorList>
    </citation>
    <scope>NUCLEOTIDE SEQUENCE [LARGE SCALE GENOMIC DNA]</scope>
    <source>
        <strain evidence="2 3">S276</strain>
    </source>
</reference>
<evidence type="ECO:0000256" key="1">
    <source>
        <dbReference type="SAM" id="MobiDB-lite"/>
    </source>
</evidence>
<feature type="region of interest" description="Disordered" evidence="1">
    <location>
        <begin position="395"/>
        <end position="419"/>
    </location>
</feature>
<evidence type="ECO:0000313" key="3">
    <source>
        <dbReference type="Proteomes" id="UP000265515"/>
    </source>
</evidence>
<feature type="region of interest" description="Disordered" evidence="1">
    <location>
        <begin position="93"/>
        <end position="117"/>
    </location>
</feature>
<organism evidence="2 3">
    <name type="scientific">Chara braunii</name>
    <name type="common">Braun's stonewort</name>
    <dbReference type="NCBI Taxonomy" id="69332"/>
    <lineage>
        <taxon>Eukaryota</taxon>
        <taxon>Viridiplantae</taxon>
        <taxon>Streptophyta</taxon>
        <taxon>Charophyceae</taxon>
        <taxon>Charales</taxon>
        <taxon>Characeae</taxon>
        <taxon>Chara</taxon>
    </lineage>
</organism>
<feature type="region of interest" description="Disordered" evidence="1">
    <location>
        <begin position="201"/>
        <end position="229"/>
    </location>
</feature>
<keyword evidence="3" id="KW-1185">Reference proteome</keyword>
<gene>
    <name evidence="2" type="ORF">CBR_g77111</name>
</gene>
<dbReference type="Gramene" id="GBG43501">
    <property type="protein sequence ID" value="GBG43501"/>
    <property type="gene ID" value="CBR_g77111"/>
</dbReference>
<name>A0A388JK13_CHABU</name>
<sequence>GQLSRGCIKPRRPRMENGGNSAASTLASNAERQIVLVTGPGPIQPVNNQGDGGYGYRNFNNNNNNHNNLTSNREMVEAIFTMREFCLTMMQEKKEERERRKEEEERRRREEEQRQLREERERLELEKQQRADEREARFALIIKSEMASKDQSYQVIMEQLAKQNKMLREVVDGLKAGTAKNPIMIEDMRRDILLLREAELERGRRKRSKEGSGTKEPTGRQKQAEVSERELKLSEELLGMEERHREQMKVMREEIESLKAAQLTTAPTPSTPSTSRARTCTPMSGLRTVEPAELFAKTAPNPVRKTTGQKRCGRSVSDEPLGFDKLVPGKKVVVAEPGDEWRQKFLEDTRRFLRSKNVPVLAKMCKDEKLTAKSNRKEDLVEALAEARVRMAYGNREQAQPVRISEQVDPNDQGTEMVE</sequence>
<dbReference type="Proteomes" id="UP000265515">
    <property type="component" value="Unassembled WGS sequence"/>
</dbReference>
<dbReference type="AlphaFoldDB" id="A0A388JK13"/>
<protein>
    <submittedName>
        <fullName evidence="2">Uncharacterized protein</fullName>
    </submittedName>
</protein>
<proteinExistence type="predicted"/>
<accession>A0A388JK13</accession>
<feature type="compositionally biased region" description="Basic and acidic residues" evidence="1">
    <location>
        <begin position="209"/>
        <end position="229"/>
    </location>
</feature>
<feature type="region of interest" description="Disordered" evidence="1">
    <location>
        <begin position="1"/>
        <end position="24"/>
    </location>
</feature>
<feature type="region of interest" description="Disordered" evidence="1">
    <location>
        <begin position="259"/>
        <end position="281"/>
    </location>
</feature>
<evidence type="ECO:0000313" key="2">
    <source>
        <dbReference type="EMBL" id="GBG43501.1"/>
    </source>
</evidence>
<dbReference type="EMBL" id="BFEA01003088">
    <property type="protein sequence ID" value="GBG43501.1"/>
    <property type="molecule type" value="Genomic_DNA"/>
</dbReference>
<feature type="compositionally biased region" description="Low complexity" evidence="1">
    <location>
        <begin position="264"/>
        <end position="281"/>
    </location>
</feature>
<feature type="compositionally biased region" description="Polar residues" evidence="1">
    <location>
        <begin position="408"/>
        <end position="419"/>
    </location>
</feature>